<reference evidence="2" key="1">
    <citation type="submission" date="2020-06" db="EMBL/GenBank/DDBJ databases">
        <title>WGS assembly of Ceratodon purpureus strain R40.</title>
        <authorList>
            <person name="Carey S.B."/>
            <person name="Jenkins J."/>
            <person name="Shu S."/>
            <person name="Lovell J.T."/>
            <person name="Sreedasyam A."/>
            <person name="Maumus F."/>
            <person name="Tiley G.P."/>
            <person name="Fernandez-Pozo N."/>
            <person name="Barry K."/>
            <person name="Chen C."/>
            <person name="Wang M."/>
            <person name="Lipzen A."/>
            <person name="Daum C."/>
            <person name="Saski C.A."/>
            <person name="Payton A.C."/>
            <person name="Mcbreen J.C."/>
            <person name="Conrad R.E."/>
            <person name="Kollar L.M."/>
            <person name="Olsson S."/>
            <person name="Huttunen S."/>
            <person name="Landis J.B."/>
            <person name="Wickett N.J."/>
            <person name="Johnson M.G."/>
            <person name="Rensing S.A."/>
            <person name="Grimwood J."/>
            <person name="Schmutz J."/>
            <person name="Mcdaniel S.F."/>
        </authorList>
    </citation>
    <scope>NUCLEOTIDE SEQUENCE</scope>
    <source>
        <strain evidence="2">R40</strain>
    </source>
</reference>
<evidence type="ECO:0000313" key="3">
    <source>
        <dbReference type="Proteomes" id="UP000822688"/>
    </source>
</evidence>
<name>A0A8T0HTP8_CERPU</name>
<keyword evidence="3" id="KW-1185">Reference proteome</keyword>
<proteinExistence type="predicted"/>
<dbReference type="EMBL" id="CM026426">
    <property type="protein sequence ID" value="KAG0574149.1"/>
    <property type="molecule type" value="Genomic_DNA"/>
</dbReference>
<comment type="caution">
    <text evidence="2">The sequence shown here is derived from an EMBL/GenBank/DDBJ whole genome shotgun (WGS) entry which is preliminary data.</text>
</comment>
<gene>
    <name evidence="1" type="ORF">KC19_VG238200</name>
    <name evidence="2" type="ORF">KC19_VG240000</name>
</gene>
<dbReference type="EMBL" id="CM026426">
    <property type="protein sequence ID" value="KAG0574167.1"/>
    <property type="molecule type" value="Genomic_DNA"/>
</dbReference>
<evidence type="ECO:0000313" key="1">
    <source>
        <dbReference type="EMBL" id="KAG0574149.1"/>
    </source>
</evidence>
<evidence type="ECO:0000313" key="2">
    <source>
        <dbReference type="EMBL" id="KAG0574167.1"/>
    </source>
</evidence>
<dbReference type="Proteomes" id="UP000822688">
    <property type="component" value="Chromosome V"/>
</dbReference>
<organism evidence="2 3">
    <name type="scientific">Ceratodon purpureus</name>
    <name type="common">Fire moss</name>
    <name type="synonym">Dicranum purpureum</name>
    <dbReference type="NCBI Taxonomy" id="3225"/>
    <lineage>
        <taxon>Eukaryota</taxon>
        <taxon>Viridiplantae</taxon>
        <taxon>Streptophyta</taxon>
        <taxon>Embryophyta</taxon>
        <taxon>Bryophyta</taxon>
        <taxon>Bryophytina</taxon>
        <taxon>Bryopsida</taxon>
        <taxon>Dicranidae</taxon>
        <taxon>Pseudoditrichales</taxon>
        <taxon>Ditrichaceae</taxon>
        <taxon>Ceratodon</taxon>
    </lineage>
</organism>
<accession>A0A8T0HTP8</accession>
<dbReference type="AlphaFoldDB" id="A0A8T0HTP8"/>
<sequence length="50" mass="5570">MGNVIVVAATFFSICMTSNIKEVTFVAQHTISPPKPSYLTRICMEKTSIY</sequence>
<protein>
    <submittedName>
        <fullName evidence="2">Uncharacterized protein</fullName>
    </submittedName>
</protein>